<sequence length="136" mass="14801">KVSGRNFQILEKGVLLLQQPLESSSCGSVLPCDCGLSKGCKVTKNTSVSKPRHNCSTTNHTHQNVWEGFEEACGFTPAAQGLQRQVDPEIHQDNGGETALKKEEGGAEKHPGCLEEGDYQERPPRTAKSLQKQKGE</sequence>
<evidence type="ECO:0000256" key="1">
    <source>
        <dbReference type="SAM" id="MobiDB-lite"/>
    </source>
</evidence>
<feature type="region of interest" description="Disordered" evidence="1">
    <location>
        <begin position="80"/>
        <end position="136"/>
    </location>
</feature>
<comment type="caution">
    <text evidence="2">The sequence shown here is derived from an EMBL/GenBank/DDBJ whole genome shotgun (WGS) entry which is preliminary data.</text>
</comment>
<protein>
    <submittedName>
        <fullName evidence="2">Uncharacterized protein</fullName>
    </submittedName>
</protein>
<accession>A0A8J6DL75</accession>
<dbReference type="AlphaFoldDB" id="A0A8J6DL75"/>
<dbReference type="EMBL" id="JAGFMF010011823">
    <property type="protein sequence ID" value="KAG8511790.1"/>
    <property type="molecule type" value="Genomic_DNA"/>
</dbReference>
<reference evidence="2" key="1">
    <citation type="journal article" date="2021" name="Evol. Appl.">
        <title>The genome of the Pyrenean desman and the effects of bottlenecks and inbreeding on the genomic landscape of an endangered species.</title>
        <authorList>
            <person name="Escoda L."/>
            <person name="Castresana J."/>
        </authorList>
    </citation>
    <scope>NUCLEOTIDE SEQUENCE</scope>
    <source>
        <strain evidence="2">IBE-C5619</strain>
    </source>
</reference>
<dbReference type="Proteomes" id="UP000700334">
    <property type="component" value="Unassembled WGS sequence"/>
</dbReference>
<evidence type="ECO:0000313" key="3">
    <source>
        <dbReference type="Proteomes" id="UP000700334"/>
    </source>
</evidence>
<gene>
    <name evidence="2" type="ORF">J0S82_004924</name>
</gene>
<organism evidence="2 3">
    <name type="scientific">Galemys pyrenaicus</name>
    <name type="common">Iberian desman</name>
    <name type="synonym">Pyrenean desman</name>
    <dbReference type="NCBI Taxonomy" id="202257"/>
    <lineage>
        <taxon>Eukaryota</taxon>
        <taxon>Metazoa</taxon>
        <taxon>Chordata</taxon>
        <taxon>Craniata</taxon>
        <taxon>Vertebrata</taxon>
        <taxon>Euteleostomi</taxon>
        <taxon>Mammalia</taxon>
        <taxon>Eutheria</taxon>
        <taxon>Laurasiatheria</taxon>
        <taxon>Eulipotyphla</taxon>
        <taxon>Talpidae</taxon>
        <taxon>Galemys</taxon>
    </lineage>
</organism>
<evidence type="ECO:0000313" key="2">
    <source>
        <dbReference type="EMBL" id="KAG8511790.1"/>
    </source>
</evidence>
<feature type="non-terminal residue" evidence="2">
    <location>
        <position position="136"/>
    </location>
</feature>
<name>A0A8J6DL75_GALPY</name>
<feature type="non-terminal residue" evidence="2">
    <location>
        <position position="1"/>
    </location>
</feature>
<proteinExistence type="predicted"/>
<keyword evidence="3" id="KW-1185">Reference proteome</keyword>
<feature type="compositionally biased region" description="Basic and acidic residues" evidence="1">
    <location>
        <begin position="86"/>
        <end position="124"/>
    </location>
</feature>